<dbReference type="OrthoDB" id="6482374at2759"/>
<feature type="domain" description="HTH CENPB-type" evidence="4">
    <location>
        <begin position="90"/>
        <end position="162"/>
    </location>
</feature>
<dbReference type="Proteomes" id="UP000821866">
    <property type="component" value="Chromosome 6"/>
</dbReference>
<sequence>MNRACDDTFEACSEDDERCSSERSPDQKRKRTTLTAGEKRELCLWKRDHPRSTLRDVMLWCRINLGVDIGKSSVSRILQESDKWISTTPDAVNSKNLLGVDMEKSLFTWLQEARSRGVYVSDAMIAEKARALGKLLKMPDDFRYSRGWLHRFKTRHGICNNRPQGSSSPKPPSSKNASKELPCSTSHSQLQTLLADYTLNNIYHVQEMVLSYAALPAKGSSREKQRCNKQRLVVGLLYNLSGSHRWRPIIVGGTKRPHSFGTLFDPNIYCHYNCEPRMRLSASILISQLKSLDANLCREKRRAIMLLDESRTEVFSDVNFCNLQVHTLPSQCVSGINARSTPVTHSVKAIYRKDLLLHSAMCKDAELKTEISVRWALRTLSQAWMSLPSQVITDFWGQTGFLPLQQPERPPNNAYQCLVQELQELLDKVYPRTAGAAAYISVDDCDDEDGSLLTVSHEQQESFASILEPNHIDAWRSLHTLITYLEQDGDTGAVRELSKLQRKLNEKVLK</sequence>
<proteinExistence type="predicted"/>
<dbReference type="Pfam" id="PF03184">
    <property type="entry name" value="DDE_1"/>
    <property type="match status" value="1"/>
</dbReference>
<keyword evidence="6" id="KW-1185">Reference proteome</keyword>
<dbReference type="GO" id="GO:0003677">
    <property type="term" value="F:DNA binding"/>
    <property type="evidence" value="ECO:0007669"/>
    <property type="project" value="UniProtKB-KW"/>
</dbReference>
<dbReference type="PROSITE" id="PS51253">
    <property type="entry name" value="HTH_CENPB"/>
    <property type="match status" value="1"/>
</dbReference>
<gene>
    <name evidence="5" type="ORF">HPB51_011321</name>
</gene>
<dbReference type="InterPro" id="IPR050863">
    <property type="entry name" value="CenT-Element_Derived"/>
</dbReference>
<feature type="region of interest" description="Disordered" evidence="3">
    <location>
        <begin position="159"/>
        <end position="182"/>
    </location>
</feature>
<evidence type="ECO:0000256" key="1">
    <source>
        <dbReference type="ARBA" id="ARBA00004123"/>
    </source>
</evidence>
<dbReference type="OMA" id="MLWCRIN"/>
<comment type="caution">
    <text evidence="5">The sequence shown here is derived from an EMBL/GenBank/DDBJ whole genome shotgun (WGS) entry which is preliminary data.</text>
</comment>
<evidence type="ECO:0000256" key="2">
    <source>
        <dbReference type="ARBA" id="ARBA00023125"/>
    </source>
</evidence>
<dbReference type="GO" id="GO:0005634">
    <property type="term" value="C:nucleus"/>
    <property type="evidence" value="ECO:0007669"/>
    <property type="project" value="UniProtKB-SubCell"/>
</dbReference>
<dbReference type="PANTHER" id="PTHR19303:SF73">
    <property type="entry name" value="PROTEIN PDC2"/>
    <property type="match status" value="1"/>
</dbReference>
<dbReference type="InterPro" id="IPR006600">
    <property type="entry name" value="HTH_CenpB_DNA-bd_dom"/>
</dbReference>
<comment type="subcellular location">
    <subcellularLocation>
        <location evidence="1">Nucleus</location>
    </subcellularLocation>
</comment>
<keyword evidence="2" id="KW-0238">DNA-binding</keyword>
<dbReference type="VEuPathDB" id="VectorBase:LOC119171645"/>
<name>A0A9J6DM78_RHIMP</name>
<dbReference type="Pfam" id="PF03221">
    <property type="entry name" value="HTH_Tnp_Tc5"/>
    <property type="match status" value="1"/>
</dbReference>
<protein>
    <recommendedName>
        <fullName evidence="4">HTH CENPB-type domain-containing protein</fullName>
    </recommendedName>
</protein>
<evidence type="ECO:0000313" key="6">
    <source>
        <dbReference type="Proteomes" id="UP000821866"/>
    </source>
</evidence>
<evidence type="ECO:0000259" key="4">
    <source>
        <dbReference type="PROSITE" id="PS51253"/>
    </source>
</evidence>
<dbReference type="AlphaFoldDB" id="A0A9J6DM78"/>
<dbReference type="SMART" id="SM00674">
    <property type="entry name" value="CENPB"/>
    <property type="match status" value="1"/>
</dbReference>
<reference evidence="5" key="1">
    <citation type="journal article" date="2020" name="Cell">
        <title>Large-Scale Comparative Analyses of Tick Genomes Elucidate Their Genetic Diversity and Vector Capacities.</title>
        <authorList>
            <consortium name="Tick Genome and Microbiome Consortium (TIGMIC)"/>
            <person name="Jia N."/>
            <person name="Wang J."/>
            <person name="Shi W."/>
            <person name="Du L."/>
            <person name="Sun Y."/>
            <person name="Zhan W."/>
            <person name="Jiang J.F."/>
            <person name="Wang Q."/>
            <person name="Zhang B."/>
            <person name="Ji P."/>
            <person name="Bell-Sakyi L."/>
            <person name="Cui X.M."/>
            <person name="Yuan T.T."/>
            <person name="Jiang B.G."/>
            <person name="Yang W.F."/>
            <person name="Lam T.T."/>
            <person name="Chang Q.C."/>
            <person name="Ding S.J."/>
            <person name="Wang X.J."/>
            <person name="Zhu J.G."/>
            <person name="Ruan X.D."/>
            <person name="Zhao L."/>
            <person name="Wei J.T."/>
            <person name="Ye R.Z."/>
            <person name="Que T.C."/>
            <person name="Du C.H."/>
            <person name="Zhou Y.H."/>
            <person name="Cheng J.X."/>
            <person name="Dai P.F."/>
            <person name="Guo W.B."/>
            <person name="Han X.H."/>
            <person name="Huang E.J."/>
            <person name="Li L.F."/>
            <person name="Wei W."/>
            <person name="Gao Y.C."/>
            <person name="Liu J.Z."/>
            <person name="Shao H.Z."/>
            <person name="Wang X."/>
            <person name="Wang C.C."/>
            <person name="Yang T.C."/>
            <person name="Huo Q.B."/>
            <person name="Li W."/>
            <person name="Chen H.Y."/>
            <person name="Chen S.E."/>
            <person name="Zhou L.G."/>
            <person name="Ni X.B."/>
            <person name="Tian J.H."/>
            <person name="Sheng Y."/>
            <person name="Liu T."/>
            <person name="Pan Y.S."/>
            <person name="Xia L.Y."/>
            <person name="Li J."/>
            <person name="Zhao F."/>
            <person name="Cao W.C."/>
        </authorList>
    </citation>
    <scope>NUCLEOTIDE SEQUENCE</scope>
    <source>
        <strain evidence="5">Rmic-2018</strain>
    </source>
</reference>
<dbReference type="PANTHER" id="PTHR19303">
    <property type="entry name" value="TRANSPOSON"/>
    <property type="match status" value="1"/>
</dbReference>
<dbReference type="InterPro" id="IPR004875">
    <property type="entry name" value="DDE_SF_endonuclease_dom"/>
</dbReference>
<dbReference type="InterPro" id="IPR009057">
    <property type="entry name" value="Homeodomain-like_sf"/>
</dbReference>
<organism evidence="5 6">
    <name type="scientific">Rhipicephalus microplus</name>
    <name type="common">Cattle tick</name>
    <name type="synonym">Boophilus microplus</name>
    <dbReference type="NCBI Taxonomy" id="6941"/>
    <lineage>
        <taxon>Eukaryota</taxon>
        <taxon>Metazoa</taxon>
        <taxon>Ecdysozoa</taxon>
        <taxon>Arthropoda</taxon>
        <taxon>Chelicerata</taxon>
        <taxon>Arachnida</taxon>
        <taxon>Acari</taxon>
        <taxon>Parasitiformes</taxon>
        <taxon>Ixodida</taxon>
        <taxon>Ixodoidea</taxon>
        <taxon>Ixodidae</taxon>
        <taxon>Rhipicephalinae</taxon>
        <taxon>Rhipicephalus</taxon>
        <taxon>Boophilus</taxon>
    </lineage>
</organism>
<evidence type="ECO:0000313" key="5">
    <source>
        <dbReference type="EMBL" id="KAH8023207.1"/>
    </source>
</evidence>
<dbReference type="Gene3D" id="1.10.10.60">
    <property type="entry name" value="Homeodomain-like"/>
    <property type="match status" value="2"/>
</dbReference>
<reference evidence="5" key="2">
    <citation type="submission" date="2021-09" db="EMBL/GenBank/DDBJ databases">
        <authorList>
            <person name="Jia N."/>
            <person name="Wang J."/>
            <person name="Shi W."/>
            <person name="Du L."/>
            <person name="Sun Y."/>
            <person name="Zhan W."/>
            <person name="Jiang J."/>
            <person name="Wang Q."/>
            <person name="Zhang B."/>
            <person name="Ji P."/>
            <person name="Sakyi L.B."/>
            <person name="Cui X."/>
            <person name="Yuan T."/>
            <person name="Jiang B."/>
            <person name="Yang W."/>
            <person name="Lam T.T.-Y."/>
            <person name="Chang Q."/>
            <person name="Ding S."/>
            <person name="Wang X."/>
            <person name="Zhu J."/>
            <person name="Ruan X."/>
            <person name="Zhao L."/>
            <person name="Wei J."/>
            <person name="Que T."/>
            <person name="Du C."/>
            <person name="Cheng J."/>
            <person name="Dai P."/>
            <person name="Han X."/>
            <person name="Huang E."/>
            <person name="Gao Y."/>
            <person name="Liu J."/>
            <person name="Shao H."/>
            <person name="Ye R."/>
            <person name="Li L."/>
            <person name="Wei W."/>
            <person name="Wang X."/>
            <person name="Wang C."/>
            <person name="Huo Q."/>
            <person name="Li W."/>
            <person name="Guo W."/>
            <person name="Chen H."/>
            <person name="Chen S."/>
            <person name="Zhou L."/>
            <person name="Zhou L."/>
            <person name="Ni X."/>
            <person name="Tian J."/>
            <person name="Zhou Y."/>
            <person name="Sheng Y."/>
            <person name="Liu T."/>
            <person name="Pan Y."/>
            <person name="Xia L."/>
            <person name="Li J."/>
            <person name="Zhao F."/>
            <person name="Cao W."/>
        </authorList>
    </citation>
    <scope>NUCLEOTIDE SEQUENCE</scope>
    <source>
        <strain evidence="5">Rmic-2018</strain>
        <tissue evidence="5">Larvae</tissue>
    </source>
</reference>
<evidence type="ECO:0000256" key="3">
    <source>
        <dbReference type="SAM" id="MobiDB-lite"/>
    </source>
</evidence>
<accession>A0A9J6DM78</accession>
<dbReference type="SUPFAM" id="SSF46689">
    <property type="entry name" value="Homeodomain-like"/>
    <property type="match status" value="1"/>
</dbReference>
<dbReference type="EMBL" id="JABSTU010000008">
    <property type="protein sequence ID" value="KAH8023207.1"/>
    <property type="molecule type" value="Genomic_DNA"/>
</dbReference>